<sequence length="359" mass="40069">MLICEASASDILSKRHEGNHVEHMPREVIVCKEYRKKNSINLEGSGMLPGPASDILSKRHVGNHVEHMPGEVIVLQEHRKQNSTNLEDAGMLSGSSKLFLATSGGVTEANTSLLEKLGHQNTRIDTEMSQVRTSRELGSLNNQDFLENRKTSKLKQNTSSGTSLGNSHGSHDYKENVSGELRDADRSDIVSEDSMVDSISVLEISPDDVVGVIGPKQFWKARRAIVNQQRVFAIQVFELHRLIKVQKLFAASPHLLLDDTSTIKIQPNLANKSPPVASNNFQTIAQQNMVSLRSLTIMMINHWKRQLTRFLSKPSRKEVLTKNLANFRYICLIPETFTQSLRLLITDKTLGVSTLQING</sequence>
<dbReference type="PANTHER" id="PTHR34281:SF2">
    <property type="entry name" value="PROTEIN EARLY FLOWERING 3"/>
    <property type="match status" value="1"/>
</dbReference>
<accession>A0A835RP81</accession>
<dbReference type="GO" id="GO:2000028">
    <property type="term" value="P:regulation of photoperiodism, flowering"/>
    <property type="evidence" value="ECO:0007669"/>
    <property type="project" value="InterPro"/>
</dbReference>
<feature type="region of interest" description="Disordered" evidence="1">
    <location>
        <begin position="129"/>
        <end position="176"/>
    </location>
</feature>
<protein>
    <recommendedName>
        <fullName evidence="4">Protein EARLY FLOWERING 3-like</fullName>
    </recommendedName>
</protein>
<reference evidence="2 3" key="1">
    <citation type="journal article" date="2020" name="Nat. Food">
        <title>A phased Vanilla planifolia genome enables genetic improvement of flavour and production.</title>
        <authorList>
            <person name="Hasing T."/>
            <person name="Tang H."/>
            <person name="Brym M."/>
            <person name="Khazi F."/>
            <person name="Huang T."/>
            <person name="Chambers A.H."/>
        </authorList>
    </citation>
    <scope>NUCLEOTIDE SEQUENCE [LARGE SCALE GENOMIC DNA]</scope>
    <source>
        <tissue evidence="2">Leaf</tissue>
    </source>
</reference>
<evidence type="ECO:0000256" key="1">
    <source>
        <dbReference type="SAM" id="MobiDB-lite"/>
    </source>
</evidence>
<dbReference type="EMBL" id="JADCNL010000002">
    <property type="protein sequence ID" value="KAG0491820.1"/>
    <property type="molecule type" value="Genomic_DNA"/>
</dbReference>
<evidence type="ECO:0008006" key="4">
    <source>
        <dbReference type="Google" id="ProtNLM"/>
    </source>
</evidence>
<comment type="caution">
    <text evidence="2">The sequence shown here is derived from an EMBL/GenBank/DDBJ whole genome shotgun (WGS) entry which is preliminary data.</text>
</comment>
<dbReference type="AlphaFoldDB" id="A0A835RP81"/>
<keyword evidence="3" id="KW-1185">Reference proteome</keyword>
<name>A0A835RP81_VANPL</name>
<evidence type="ECO:0000313" key="3">
    <source>
        <dbReference type="Proteomes" id="UP000636800"/>
    </source>
</evidence>
<proteinExistence type="predicted"/>
<evidence type="ECO:0000313" key="2">
    <source>
        <dbReference type="EMBL" id="KAG0491820.1"/>
    </source>
</evidence>
<dbReference type="Proteomes" id="UP000636800">
    <property type="component" value="Chromosome 2"/>
</dbReference>
<dbReference type="OrthoDB" id="630188at2759"/>
<organism evidence="2 3">
    <name type="scientific">Vanilla planifolia</name>
    <name type="common">Vanilla</name>
    <dbReference type="NCBI Taxonomy" id="51239"/>
    <lineage>
        <taxon>Eukaryota</taxon>
        <taxon>Viridiplantae</taxon>
        <taxon>Streptophyta</taxon>
        <taxon>Embryophyta</taxon>
        <taxon>Tracheophyta</taxon>
        <taxon>Spermatophyta</taxon>
        <taxon>Magnoliopsida</taxon>
        <taxon>Liliopsida</taxon>
        <taxon>Asparagales</taxon>
        <taxon>Orchidaceae</taxon>
        <taxon>Vanilloideae</taxon>
        <taxon>Vanilleae</taxon>
        <taxon>Vanilla</taxon>
    </lineage>
</organism>
<gene>
    <name evidence="2" type="ORF">HPP92_005218</name>
</gene>
<dbReference type="PANTHER" id="PTHR34281">
    <property type="entry name" value="PROTEIN EARLY FLOWERING 3"/>
    <property type="match status" value="1"/>
</dbReference>
<dbReference type="InterPro" id="IPR039319">
    <property type="entry name" value="ELF3-like"/>
</dbReference>
<feature type="compositionally biased region" description="Polar residues" evidence="1">
    <location>
        <begin position="154"/>
        <end position="168"/>
    </location>
</feature>